<sequence>MMICRRHRFFIVLARRMMRPLSWIECASGRRNDSNDSRAV</sequence>
<gene>
    <name evidence="1" type="ORF">BURMUCGD2_1545</name>
</gene>
<dbReference type="Proteomes" id="UP000004535">
    <property type="component" value="Unassembled WGS sequence"/>
</dbReference>
<name>B9C006_9BURK</name>
<protein>
    <submittedName>
        <fullName evidence="1">Uncharacterized protein</fullName>
    </submittedName>
</protein>
<dbReference type="EMBL" id="ACFC01000023">
    <property type="protein sequence ID" value="EEE03682.1"/>
    <property type="molecule type" value="Genomic_DNA"/>
</dbReference>
<evidence type="ECO:0000313" key="2">
    <source>
        <dbReference type="Proteomes" id="UP000004535"/>
    </source>
</evidence>
<proteinExistence type="predicted"/>
<accession>B9C006</accession>
<evidence type="ECO:0000313" key="1">
    <source>
        <dbReference type="EMBL" id="EEE03682.1"/>
    </source>
</evidence>
<reference evidence="1 2" key="1">
    <citation type="journal article" date="2012" name="J. Bacteriol.">
        <title>Draft Genome Sequence Determination for Cystic Fibrosis and Chronic Granulomatous Disease Burkholderia multivorans Isolates.</title>
        <authorList>
            <person name="Varga J.J."/>
            <person name="Losada L."/>
            <person name="Zelazny A.M."/>
            <person name="Brinkac L."/>
            <person name="Harkins D."/>
            <person name="Radune D."/>
            <person name="Hostetler J."/>
            <person name="Sampaio E.P."/>
            <person name="Ronning C.M."/>
            <person name="Nierman W.C."/>
            <person name="Greenberg D.E."/>
            <person name="Holland S.M."/>
            <person name="Goldberg J.B."/>
        </authorList>
    </citation>
    <scope>NUCLEOTIDE SEQUENCE [LARGE SCALE GENOMIC DNA]</scope>
    <source>
        <strain evidence="1 2">CGD2</strain>
    </source>
</reference>
<organism evidence="1 2">
    <name type="scientific">Burkholderia multivorans CGD2</name>
    <dbReference type="NCBI Taxonomy" id="513052"/>
    <lineage>
        <taxon>Bacteria</taxon>
        <taxon>Pseudomonadati</taxon>
        <taxon>Pseudomonadota</taxon>
        <taxon>Betaproteobacteria</taxon>
        <taxon>Burkholderiales</taxon>
        <taxon>Burkholderiaceae</taxon>
        <taxon>Burkholderia</taxon>
        <taxon>Burkholderia cepacia complex</taxon>
    </lineage>
</organism>
<comment type="caution">
    <text evidence="1">The sequence shown here is derived from an EMBL/GenBank/DDBJ whole genome shotgun (WGS) entry which is preliminary data.</text>
</comment>
<dbReference type="AlphaFoldDB" id="B9C006"/>